<feature type="non-terminal residue" evidence="1">
    <location>
        <position position="1"/>
    </location>
</feature>
<dbReference type="EMBL" id="KV417529">
    <property type="protein sequence ID" value="KZP23953.1"/>
    <property type="molecule type" value="Genomic_DNA"/>
</dbReference>
<accession>A0A166MFJ5</accession>
<reference evidence="1 2" key="1">
    <citation type="journal article" date="2016" name="Mol. Biol. Evol.">
        <title>Comparative Genomics of Early-Diverging Mushroom-Forming Fungi Provides Insights into the Origins of Lignocellulose Decay Capabilities.</title>
        <authorList>
            <person name="Nagy L.G."/>
            <person name="Riley R."/>
            <person name="Tritt A."/>
            <person name="Adam C."/>
            <person name="Daum C."/>
            <person name="Floudas D."/>
            <person name="Sun H."/>
            <person name="Yadav J.S."/>
            <person name="Pangilinan J."/>
            <person name="Larsson K.H."/>
            <person name="Matsuura K."/>
            <person name="Barry K."/>
            <person name="Labutti K."/>
            <person name="Kuo R."/>
            <person name="Ohm R.A."/>
            <person name="Bhattacharya S.S."/>
            <person name="Shirouzu T."/>
            <person name="Yoshinaga Y."/>
            <person name="Martin F.M."/>
            <person name="Grigoriev I.V."/>
            <person name="Hibbett D.S."/>
        </authorList>
    </citation>
    <scope>NUCLEOTIDE SEQUENCE [LARGE SCALE GENOMIC DNA]</scope>
    <source>
        <strain evidence="1 2">CBS 109695</strain>
    </source>
</reference>
<dbReference type="Gene3D" id="1.20.1280.50">
    <property type="match status" value="1"/>
</dbReference>
<gene>
    <name evidence="1" type="ORF">FIBSPDRAFT_699756</name>
</gene>
<sequence length="91" mass="10249">ISELDVEIGRLTGALTQLHRKRGNFESYMVAHQGLLSPLRSVPSEILAEIFLYFRAGWGRDAKSTTKIGPLAITGVCRRWRDIALETPPLW</sequence>
<protein>
    <submittedName>
        <fullName evidence="1">Uncharacterized protein</fullName>
    </submittedName>
</protein>
<evidence type="ECO:0000313" key="1">
    <source>
        <dbReference type="EMBL" id="KZP23953.1"/>
    </source>
</evidence>
<organism evidence="1 2">
    <name type="scientific">Athelia psychrophila</name>
    <dbReference type="NCBI Taxonomy" id="1759441"/>
    <lineage>
        <taxon>Eukaryota</taxon>
        <taxon>Fungi</taxon>
        <taxon>Dikarya</taxon>
        <taxon>Basidiomycota</taxon>
        <taxon>Agaricomycotina</taxon>
        <taxon>Agaricomycetes</taxon>
        <taxon>Agaricomycetidae</taxon>
        <taxon>Atheliales</taxon>
        <taxon>Atheliaceae</taxon>
        <taxon>Athelia</taxon>
    </lineage>
</organism>
<dbReference type="Proteomes" id="UP000076532">
    <property type="component" value="Unassembled WGS sequence"/>
</dbReference>
<proteinExistence type="predicted"/>
<dbReference type="OrthoDB" id="3229088at2759"/>
<name>A0A166MFJ5_9AGAM</name>
<keyword evidence="2" id="KW-1185">Reference proteome</keyword>
<feature type="non-terminal residue" evidence="1">
    <location>
        <position position="91"/>
    </location>
</feature>
<evidence type="ECO:0000313" key="2">
    <source>
        <dbReference type="Proteomes" id="UP000076532"/>
    </source>
</evidence>
<dbReference type="AlphaFoldDB" id="A0A166MFJ5"/>